<gene>
    <name evidence="2" type="ORF">SPI_07622</name>
</gene>
<organism evidence="2 3">
    <name type="scientific">Niveomyces insectorum RCEF 264</name>
    <dbReference type="NCBI Taxonomy" id="1081102"/>
    <lineage>
        <taxon>Eukaryota</taxon>
        <taxon>Fungi</taxon>
        <taxon>Dikarya</taxon>
        <taxon>Ascomycota</taxon>
        <taxon>Pezizomycotina</taxon>
        <taxon>Sordariomycetes</taxon>
        <taxon>Hypocreomycetidae</taxon>
        <taxon>Hypocreales</taxon>
        <taxon>Cordycipitaceae</taxon>
        <taxon>Niveomyces</taxon>
    </lineage>
</organism>
<name>A0A162IG09_9HYPO</name>
<dbReference type="EMBL" id="AZHD01000016">
    <property type="protein sequence ID" value="OAA56615.1"/>
    <property type="molecule type" value="Genomic_DNA"/>
</dbReference>
<comment type="caution">
    <text evidence="2">The sequence shown here is derived from an EMBL/GenBank/DDBJ whole genome shotgun (WGS) entry which is preliminary data.</text>
</comment>
<accession>A0A162IG09</accession>
<keyword evidence="3" id="KW-1185">Reference proteome</keyword>
<protein>
    <submittedName>
        <fullName evidence="2">Uncharacterized protein</fullName>
    </submittedName>
</protein>
<sequence length="229" mass="25528">MPVSYRSVLFACQHERIQYHLATRNQTAAVFRKPPVRVQAPCSQCAWRDAAVAETKACFAALRDDLARRLQGRQARRAGRADAALSSWSEEGGRRTTRTTQNPHSAEGTARTRPAVDVAPVEEEDKERWPDAPPTLANIIELLRAGGARSIADGKQDDADRLSNSHSHGGGEHAENKQAPREKLSARIRRVRNEFEARVRAWGPQRPWDALPTTARVAPVERCQKRSSK</sequence>
<evidence type="ECO:0000256" key="1">
    <source>
        <dbReference type="SAM" id="MobiDB-lite"/>
    </source>
</evidence>
<evidence type="ECO:0000313" key="2">
    <source>
        <dbReference type="EMBL" id="OAA56615.1"/>
    </source>
</evidence>
<feature type="region of interest" description="Disordered" evidence="1">
    <location>
        <begin position="153"/>
        <end position="185"/>
    </location>
</feature>
<evidence type="ECO:0000313" key="3">
    <source>
        <dbReference type="Proteomes" id="UP000076874"/>
    </source>
</evidence>
<feature type="region of interest" description="Disordered" evidence="1">
    <location>
        <begin position="74"/>
        <end position="132"/>
    </location>
</feature>
<reference evidence="2 3" key="1">
    <citation type="journal article" date="2016" name="Genome Biol. Evol.">
        <title>Divergent and convergent evolution of fungal pathogenicity.</title>
        <authorList>
            <person name="Shang Y."/>
            <person name="Xiao G."/>
            <person name="Zheng P."/>
            <person name="Cen K."/>
            <person name="Zhan S."/>
            <person name="Wang C."/>
        </authorList>
    </citation>
    <scope>NUCLEOTIDE SEQUENCE [LARGE SCALE GENOMIC DNA]</scope>
    <source>
        <strain evidence="2 3">RCEF 264</strain>
    </source>
</reference>
<dbReference type="Proteomes" id="UP000076874">
    <property type="component" value="Unassembled WGS sequence"/>
</dbReference>
<proteinExistence type="predicted"/>
<dbReference type="AlphaFoldDB" id="A0A162IG09"/>
<feature type="region of interest" description="Disordered" evidence="1">
    <location>
        <begin position="206"/>
        <end position="229"/>
    </location>
</feature>